<evidence type="ECO:0000256" key="1">
    <source>
        <dbReference type="SAM" id="MobiDB-lite"/>
    </source>
</evidence>
<accession>A0A7D7QNT5</accession>
<keyword evidence="4" id="KW-1185">Reference proteome</keyword>
<reference evidence="4" key="1">
    <citation type="submission" date="2020-06" db="EMBL/GenBank/DDBJ databases">
        <title>Nostoc edaphicum CCNP1411 genome.</title>
        <authorList>
            <person name="Fidor A."/>
            <person name="Grabski M."/>
            <person name="Gawor J."/>
            <person name="Gromadka R."/>
            <person name="Wegrzyn G."/>
            <person name="Mazur-Marzec H."/>
        </authorList>
    </citation>
    <scope>NUCLEOTIDE SEQUENCE [LARGE SCALE GENOMIC DNA]</scope>
    <source>
        <strain evidence="4">CCNP1411</strain>
    </source>
</reference>
<dbReference type="InterPro" id="IPR029021">
    <property type="entry name" value="Prot-tyrosine_phosphatase-like"/>
</dbReference>
<dbReference type="AlphaFoldDB" id="A0A7D7QNT5"/>
<feature type="domain" description="DSP-PTPase phosphatase fused to NAD+ Kinase" evidence="2">
    <location>
        <begin position="8"/>
        <end position="102"/>
    </location>
</feature>
<evidence type="ECO:0000313" key="3">
    <source>
        <dbReference type="EMBL" id="QMS89845.1"/>
    </source>
</evidence>
<protein>
    <submittedName>
        <fullName evidence="3">Phosphatase</fullName>
    </submittedName>
</protein>
<gene>
    <name evidence="3" type="ORF">HUN01_20495</name>
</gene>
<dbReference type="KEGG" id="ned:HUN01_20495"/>
<dbReference type="Pfam" id="PF22741">
    <property type="entry name" value="PTP-NADK"/>
    <property type="match status" value="1"/>
</dbReference>
<dbReference type="RefSeq" id="WP_181927741.1">
    <property type="nucleotide sequence ID" value="NZ_CP054698.1"/>
</dbReference>
<dbReference type="SUPFAM" id="SSF52799">
    <property type="entry name" value="(Phosphotyrosine protein) phosphatases II"/>
    <property type="match status" value="1"/>
</dbReference>
<dbReference type="Proteomes" id="UP000514713">
    <property type="component" value="Chromosome"/>
</dbReference>
<sequence length="141" mass="15261">MSNVKKVSDEFSAGGQPTPETLKQLADEGYKSVVNLRSLDETGALVDEQQQAKAVGLEYVNVPLKTNSANDNLTATVLSELQGLPTPVYFHCGAGGRASALALIAFATQQKLNREQVLARAKELDINPDQPYLQKFLENLS</sequence>
<dbReference type="EMBL" id="CP054698">
    <property type="protein sequence ID" value="QMS89845.1"/>
    <property type="molecule type" value="Genomic_DNA"/>
</dbReference>
<dbReference type="Gene3D" id="3.90.190.10">
    <property type="entry name" value="Protein tyrosine phosphatase superfamily"/>
    <property type="match status" value="1"/>
</dbReference>
<feature type="region of interest" description="Disordered" evidence="1">
    <location>
        <begin position="1"/>
        <end position="21"/>
    </location>
</feature>
<name>A0A7D7QNT5_9NOSO</name>
<dbReference type="InterPro" id="IPR055214">
    <property type="entry name" value="PTP-NADK"/>
</dbReference>
<proteinExistence type="predicted"/>
<organism evidence="3 4">
    <name type="scientific">Nostoc edaphicum CCNP1411</name>
    <dbReference type="NCBI Taxonomy" id="1472755"/>
    <lineage>
        <taxon>Bacteria</taxon>
        <taxon>Bacillati</taxon>
        <taxon>Cyanobacteriota</taxon>
        <taxon>Cyanophyceae</taxon>
        <taxon>Nostocales</taxon>
        <taxon>Nostocaceae</taxon>
        <taxon>Nostoc</taxon>
    </lineage>
</organism>
<evidence type="ECO:0000313" key="4">
    <source>
        <dbReference type="Proteomes" id="UP000514713"/>
    </source>
</evidence>
<evidence type="ECO:0000259" key="2">
    <source>
        <dbReference type="Pfam" id="PF22741"/>
    </source>
</evidence>